<dbReference type="EMBL" id="CADEBC010000346">
    <property type="protein sequence ID" value="CAB3228578.1"/>
    <property type="molecule type" value="Genomic_DNA"/>
</dbReference>
<evidence type="ECO:0000313" key="11">
    <source>
        <dbReference type="Proteomes" id="UP000494106"/>
    </source>
</evidence>
<sequence>MPNEEVLQEYSNSIKNIKKECRDAGISEEEFKRMYFQSLKTLRTTGENGANHRRYFTTKYKILCIGIIVGIYVMYNYKIIYSTLMCNIQEYIYPGLKLLRRMSIPFISLFPSLTDLYHETCLIQNPFFTVADMDCWPCSAITNVMEVTDPKPVNQQHTAPFIYKTEQNTINMDSLKQLYVKNRDIFDKESPKILVNNKYYQTPDDLFEQRLSDDKNFYIWKFNNIKVAHLLRQVIPRPKVVPKFGQSTERFMVVDQSQSLFRVPDTECSFSFLLALSGSRDIHLIPAEECKHQCKSLKVQLKETYLLWYNWWYWRPAVQPSMGNETFIAHIGSYC</sequence>
<dbReference type="AlphaFoldDB" id="A0A8S0Z942"/>
<keyword evidence="8 9" id="KW-0472">Membrane</keyword>
<evidence type="ECO:0000313" key="10">
    <source>
        <dbReference type="EMBL" id="CAB3228578.1"/>
    </source>
</evidence>
<dbReference type="GO" id="GO:0000139">
    <property type="term" value="C:Golgi membrane"/>
    <property type="evidence" value="ECO:0007669"/>
    <property type="project" value="UniProtKB-SubCell"/>
</dbReference>
<evidence type="ECO:0000256" key="7">
    <source>
        <dbReference type="ARBA" id="ARBA00023034"/>
    </source>
</evidence>
<keyword evidence="11" id="KW-1185">Reference proteome</keyword>
<feature type="transmembrane region" description="Helical" evidence="9">
    <location>
        <begin position="60"/>
        <end position="77"/>
    </location>
</feature>
<comment type="subcellular location">
    <subcellularLocation>
        <location evidence="2">Cytoplasm</location>
    </subcellularLocation>
    <subcellularLocation>
        <location evidence="1">Golgi apparatus membrane</location>
        <topology evidence="1">Single-pass type II membrane protein</topology>
    </subcellularLocation>
</comment>
<proteinExistence type="predicted"/>
<reference evidence="10 11" key="1">
    <citation type="submission" date="2020-04" db="EMBL/GenBank/DDBJ databases">
        <authorList>
            <person name="Wallbank WR R."/>
            <person name="Pardo Diaz C."/>
            <person name="Kozak K."/>
            <person name="Martin S."/>
            <person name="Jiggins C."/>
            <person name="Moest M."/>
            <person name="Warren A I."/>
            <person name="Byers J.R.P. K."/>
            <person name="Montejo-Kovacevich G."/>
            <person name="Yen C E."/>
        </authorList>
    </citation>
    <scope>NUCLEOTIDE SEQUENCE [LARGE SCALE GENOMIC DNA]</scope>
</reference>
<evidence type="ECO:0000256" key="6">
    <source>
        <dbReference type="ARBA" id="ARBA00022989"/>
    </source>
</evidence>
<evidence type="ECO:0000256" key="4">
    <source>
        <dbReference type="ARBA" id="ARBA00022692"/>
    </source>
</evidence>
<organism evidence="10 11">
    <name type="scientific">Arctia plantaginis</name>
    <name type="common">Wood tiger moth</name>
    <name type="synonym">Phalaena plantaginis</name>
    <dbReference type="NCBI Taxonomy" id="874455"/>
    <lineage>
        <taxon>Eukaryota</taxon>
        <taxon>Metazoa</taxon>
        <taxon>Ecdysozoa</taxon>
        <taxon>Arthropoda</taxon>
        <taxon>Hexapoda</taxon>
        <taxon>Insecta</taxon>
        <taxon>Pterygota</taxon>
        <taxon>Neoptera</taxon>
        <taxon>Endopterygota</taxon>
        <taxon>Lepidoptera</taxon>
        <taxon>Glossata</taxon>
        <taxon>Ditrysia</taxon>
        <taxon>Noctuoidea</taxon>
        <taxon>Erebidae</taxon>
        <taxon>Arctiinae</taxon>
        <taxon>Arctia</taxon>
    </lineage>
</organism>
<comment type="caution">
    <text evidence="10">The sequence shown here is derived from an EMBL/GenBank/DDBJ whole genome shotgun (WGS) entry which is preliminary data.</text>
</comment>
<keyword evidence="6 9" id="KW-1133">Transmembrane helix</keyword>
<dbReference type="OrthoDB" id="10036464at2759"/>
<accession>A0A8S0Z942</accession>
<evidence type="ECO:0000256" key="1">
    <source>
        <dbReference type="ARBA" id="ARBA00004323"/>
    </source>
</evidence>
<evidence type="ECO:0000256" key="8">
    <source>
        <dbReference type="ARBA" id="ARBA00023136"/>
    </source>
</evidence>
<evidence type="ECO:0000256" key="9">
    <source>
        <dbReference type="SAM" id="Phobius"/>
    </source>
</evidence>
<gene>
    <name evidence="10" type="ORF">APLA_LOCUS3696</name>
</gene>
<dbReference type="PANTHER" id="PTHR35259:SF1">
    <property type="entry name" value="BOMBESIN RECEPTOR-ACTIVATED PROTEIN C6ORF89"/>
    <property type="match status" value="1"/>
</dbReference>
<evidence type="ECO:0000256" key="3">
    <source>
        <dbReference type="ARBA" id="ARBA00022490"/>
    </source>
</evidence>
<keyword evidence="3" id="KW-0963">Cytoplasm</keyword>
<dbReference type="PANTHER" id="PTHR35259">
    <property type="entry name" value="BOMBESIN RECEPTOR-ACTIVATED PROTEIN C6ORF89"/>
    <property type="match status" value="1"/>
</dbReference>
<keyword evidence="5" id="KW-0735">Signal-anchor</keyword>
<name>A0A8S0Z942_ARCPL</name>
<dbReference type="Proteomes" id="UP000494106">
    <property type="component" value="Unassembled WGS sequence"/>
</dbReference>
<protein>
    <submittedName>
        <fullName evidence="10">Uncharacterized protein</fullName>
    </submittedName>
</protein>
<evidence type="ECO:0000256" key="5">
    <source>
        <dbReference type="ARBA" id="ARBA00022968"/>
    </source>
</evidence>
<keyword evidence="4 9" id="KW-0812">Transmembrane</keyword>
<dbReference type="InterPro" id="IPR038757">
    <property type="entry name" value="BRAP"/>
</dbReference>
<keyword evidence="7" id="KW-0333">Golgi apparatus</keyword>
<evidence type="ECO:0000256" key="2">
    <source>
        <dbReference type="ARBA" id="ARBA00004496"/>
    </source>
</evidence>